<organism evidence="1 2">
    <name type="scientific">Saitozyma podzolica</name>
    <dbReference type="NCBI Taxonomy" id="1890683"/>
    <lineage>
        <taxon>Eukaryota</taxon>
        <taxon>Fungi</taxon>
        <taxon>Dikarya</taxon>
        <taxon>Basidiomycota</taxon>
        <taxon>Agaricomycotina</taxon>
        <taxon>Tremellomycetes</taxon>
        <taxon>Tremellales</taxon>
        <taxon>Trimorphomycetaceae</taxon>
        <taxon>Saitozyma</taxon>
    </lineage>
</organism>
<dbReference type="Proteomes" id="UP000279259">
    <property type="component" value="Unassembled WGS sequence"/>
</dbReference>
<dbReference type="OrthoDB" id="10596030at2759"/>
<comment type="caution">
    <text evidence="1">The sequence shown here is derived from an EMBL/GenBank/DDBJ whole genome shotgun (WGS) entry which is preliminary data.</text>
</comment>
<protein>
    <submittedName>
        <fullName evidence="1">Uncharacterized protein</fullName>
    </submittedName>
</protein>
<accession>A0A427Y363</accession>
<reference evidence="1 2" key="1">
    <citation type="submission" date="2018-11" db="EMBL/GenBank/DDBJ databases">
        <title>Genome sequence of Saitozyma podzolica DSM 27192.</title>
        <authorList>
            <person name="Aliyu H."/>
            <person name="Gorte O."/>
            <person name="Ochsenreither K."/>
        </authorList>
    </citation>
    <scope>NUCLEOTIDE SEQUENCE [LARGE SCALE GENOMIC DNA]</scope>
    <source>
        <strain evidence="1 2">DSM 27192</strain>
    </source>
</reference>
<sequence>MLARKALRLAGIAADQGIDESLASGASFWELVDRLQPSWRLALLRMMIPASSHHELALVGTFTNADEFDPGAVFEWCFTSVPGLIPSQIDCLTIRMESNDSVKEEHAAILETSTRVRLRSMIDRPVDQ</sequence>
<dbReference type="EMBL" id="RSCD01000019">
    <property type="protein sequence ID" value="RSH85576.1"/>
    <property type="molecule type" value="Genomic_DNA"/>
</dbReference>
<gene>
    <name evidence="1" type="ORF">EHS25_003715</name>
</gene>
<evidence type="ECO:0000313" key="2">
    <source>
        <dbReference type="Proteomes" id="UP000279259"/>
    </source>
</evidence>
<name>A0A427Y363_9TREE</name>
<proteinExistence type="predicted"/>
<evidence type="ECO:0000313" key="1">
    <source>
        <dbReference type="EMBL" id="RSH85576.1"/>
    </source>
</evidence>
<dbReference type="AlphaFoldDB" id="A0A427Y363"/>
<keyword evidence="2" id="KW-1185">Reference proteome</keyword>